<evidence type="ECO:0000313" key="2">
    <source>
        <dbReference type="Proteomes" id="UP001295423"/>
    </source>
</evidence>
<dbReference type="PANTHER" id="PTHR12498">
    <property type="entry name" value="N-TERMINAL ASPARAGINE AMIDOHYDROLASE"/>
    <property type="match status" value="1"/>
</dbReference>
<dbReference type="Pfam" id="PF14736">
    <property type="entry name" value="N_Asn_amidohyd"/>
    <property type="match status" value="1"/>
</dbReference>
<sequence length="382" mass="42708">MVIFNNDSCNTLVSLDVDPKSAEFNNRQSSPEEEYVETHIRLPVDEYCYWDEEEEQQLYLPLNSRVDHYLKGVPQLMDSRDELLASPPVSFSKNSTEKVLYVSQGEAAHCTSAQSDVLVSDKATTCHIVAFRSETEGIDALSSLTHIDGTAYENCIRGMVDEHIAHHQESSKEEKKSELSPSSSMINLDVHVMGGFDDADSTSLEISAWFMALLARIAQEQSHIMKITLKTCAITSLNDNGFECPIGRGLGIDTRSGDVFLAKVEEEAAGPQVTLRSVRLFAESEAKCLSVIHSSRSDTVKILPFTFKSFGHIDKLLKLPDRVLLQYTSTSPHVEEPDFCSCIRSSLKYLRDKNCNDIFGPHVNQTLIYRRSGNSNQWSIAK</sequence>
<dbReference type="PANTHER" id="PTHR12498:SF0">
    <property type="entry name" value="PROTEIN N-TERMINAL ASPARAGINE AMIDOHYDROLASE"/>
    <property type="match status" value="1"/>
</dbReference>
<dbReference type="GO" id="GO:0006511">
    <property type="term" value="P:ubiquitin-dependent protein catabolic process"/>
    <property type="evidence" value="ECO:0007669"/>
    <property type="project" value="TreeGrafter"/>
</dbReference>
<dbReference type="EMBL" id="CAKOGP040000691">
    <property type="protein sequence ID" value="CAJ1938250.1"/>
    <property type="molecule type" value="Genomic_DNA"/>
</dbReference>
<name>A0AAD2CL50_9STRA</name>
<comment type="caution">
    <text evidence="1">The sequence shown here is derived from an EMBL/GenBank/DDBJ whole genome shotgun (WGS) entry which is preliminary data.</text>
</comment>
<keyword evidence="2" id="KW-1185">Reference proteome</keyword>
<accession>A0AAD2CL50</accession>
<dbReference type="GO" id="GO:0008418">
    <property type="term" value="F:protein-N-terminal asparagine amidohydrolase activity"/>
    <property type="evidence" value="ECO:0007669"/>
    <property type="project" value="InterPro"/>
</dbReference>
<protein>
    <submittedName>
        <fullName evidence="1">Uncharacterized protein</fullName>
    </submittedName>
</protein>
<dbReference type="GO" id="GO:0005634">
    <property type="term" value="C:nucleus"/>
    <property type="evidence" value="ECO:0007669"/>
    <property type="project" value="TreeGrafter"/>
</dbReference>
<dbReference type="InterPro" id="IPR026750">
    <property type="entry name" value="NTAN1"/>
</dbReference>
<organism evidence="1 2">
    <name type="scientific">Cylindrotheca closterium</name>
    <dbReference type="NCBI Taxonomy" id="2856"/>
    <lineage>
        <taxon>Eukaryota</taxon>
        <taxon>Sar</taxon>
        <taxon>Stramenopiles</taxon>
        <taxon>Ochrophyta</taxon>
        <taxon>Bacillariophyta</taxon>
        <taxon>Bacillariophyceae</taxon>
        <taxon>Bacillariophycidae</taxon>
        <taxon>Bacillariales</taxon>
        <taxon>Bacillariaceae</taxon>
        <taxon>Cylindrotheca</taxon>
    </lineage>
</organism>
<dbReference type="Proteomes" id="UP001295423">
    <property type="component" value="Unassembled WGS sequence"/>
</dbReference>
<proteinExistence type="predicted"/>
<dbReference type="AlphaFoldDB" id="A0AAD2CL50"/>
<gene>
    <name evidence="1" type="ORF">CYCCA115_LOCUS6046</name>
</gene>
<evidence type="ECO:0000313" key="1">
    <source>
        <dbReference type="EMBL" id="CAJ1938250.1"/>
    </source>
</evidence>
<reference evidence="1" key="1">
    <citation type="submission" date="2023-08" db="EMBL/GenBank/DDBJ databases">
        <authorList>
            <person name="Audoor S."/>
            <person name="Bilcke G."/>
        </authorList>
    </citation>
    <scope>NUCLEOTIDE SEQUENCE</scope>
</reference>